<name>A0AAD4H0G8_9FUNG</name>
<gene>
    <name evidence="1" type="ORF">BGZ95_007215</name>
</gene>
<organism evidence="1 2">
    <name type="scientific">Linnemannia exigua</name>
    <dbReference type="NCBI Taxonomy" id="604196"/>
    <lineage>
        <taxon>Eukaryota</taxon>
        <taxon>Fungi</taxon>
        <taxon>Fungi incertae sedis</taxon>
        <taxon>Mucoromycota</taxon>
        <taxon>Mortierellomycotina</taxon>
        <taxon>Mortierellomycetes</taxon>
        <taxon>Mortierellales</taxon>
        <taxon>Mortierellaceae</taxon>
        <taxon>Linnemannia</taxon>
    </lineage>
</organism>
<accession>A0AAD4H0G8</accession>
<feature type="non-terminal residue" evidence="1">
    <location>
        <position position="79"/>
    </location>
</feature>
<comment type="caution">
    <text evidence="1">The sequence shown here is derived from an EMBL/GenBank/DDBJ whole genome shotgun (WGS) entry which is preliminary data.</text>
</comment>
<protein>
    <submittedName>
        <fullName evidence="1">Uncharacterized protein</fullName>
    </submittedName>
</protein>
<dbReference type="AlphaFoldDB" id="A0AAD4H0G8"/>
<reference evidence="1" key="1">
    <citation type="journal article" date="2020" name="Fungal Divers.">
        <title>Resolving the Mortierellaceae phylogeny through synthesis of multi-gene phylogenetics and phylogenomics.</title>
        <authorList>
            <person name="Vandepol N."/>
            <person name="Liber J."/>
            <person name="Desiro A."/>
            <person name="Na H."/>
            <person name="Kennedy M."/>
            <person name="Barry K."/>
            <person name="Grigoriev I.V."/>
            <person name="Miller A.N."/>
            <person name="O'Donnell K."/>
            <person name="Stajich J.E."/>
            <person name="Bonito G."/>
        </authorList>
    </citation>
    <scope>NUCLEOTIDE SEQUENCE</scope>
    <source>
        <strain evidence="1">NRRL 28262</strain>
    </source>
</reference>
<keyword evidence="2" id="KW-1185">Reference proteome</keyword>
<proteinExistence type="predicted"/>
<sequence length="79" mass="9060">MSTDSKAAIVQEWSRWMADFSQSEVQVLRDISAKVHNVDEEARTLLADRIVKNHKVNLLQEGSEQVHLVTKELTVMVRN</sequence>
<dbReference type="Proteomes" id="UP001194580">
    <property type="component" value="Unassembled WGS sequence"/>
</dbReference>
<evidence type="ECO:0000313" key="1">
    <source>
        <dbReference type="EMBL" id="KAG0250378.1"/>
    </source>
</evidence>
<dbReference type="EMBL" id="JAAAIL010003486">
    <property type="protein sequence ID" value="KAG0250378.1"/>
    <property type="molecule type" value="Genomic_DNA"/>
</dbReference>
<evidence type="ECO:0000313" key="2">
    <source>
        <dbReference type="Proteomes" id="UP001194580"/>
    </source>
</evidence>